<feature type="domain" description="Glycosyltransferase 2-like" evidence="3">
    <location>
        <begin position="411"/>
        <end position="524"/>
    </location>
</feature>
<dbReference type="CDD" id="cd03789">
    <property type="entry name" value="GT9_LPS_heptosyltransferase"/>
    <property type="match status" value="1"/>
</dbReference>
<sequence length="634" mass="73981">MSSKKNKFRLTRFILLKLSFIFRFLAKFRRPAKRLLIIKIDAIGDYILFRNYLEVLHKSERFKDYEIELLGNDSWKDLTWQYDSNLISKYWFINERWLLVHPVNVLKLGISLFKRRYEFVLHPTYSRTLLANGLSALASGKETIAFRSNHEIHPRYKKQTDRFYSTLLDLPEGIFHEYERNHNYFSQILNNPNLPWVELSLPVRETARSGIVIFPGSSDHKRNWQEEKFAELIQRLLDASAEKIILTGGRAEVALSCSIMGRLPEATRLVDQTGDTTLPKLVDLVSQARFVISNDTSVVHIAAACKTPVICIQGGGHFERFTPYSEKLLNRPICVYEKMPCYNCNWECQFQTFINDPYPCISSVNIDAVWKEVNKLLELTSTADNKNPTEYINTSLELSQKITPKSLHKISIITVTLNAARHLERCIKSILSYNNLNIEFIIWDGGSVDGTLDIIKKYEKHISFWKSEKDSGVYDAMNKAVKVATGDWIYFLGADDALLEGTELIVSKFQHPHTIYYGDISYSGQRMIREAYNSYRLANENICHQAIFYPRHVFDLYQYDLKYPIAADWVLNMKLWSDKRFKFEYHPFVIADFSDSGISSMNKDVKFYEDQLSVLRNTLGLWVYLRIWFRKSFK</sequence>
<evidence type="ECO:0000313" key="4">
    <source>
        <dbReference type="EMBL" id="PRY53694.1"/>
    </source>
</evidence>
<name>A0A2T0U708_9SPHI</name>
<dbReference type="Proteomes" id="UP000238034">
    <property type="component" value="Unassembled WGS sequence"/>
</dbReference>
<dbReference type="Gene3D" id="3.90.550.10">
    <property type="entry name" value="Spore Coat Polysaccharide Biosynthesis Protein SpsA, Chain A"/>
    <property type="match status" value="1"/>
</dbReference>
<comment type="caution">
    <text evidence="4">The sequence shown here is derived from an EMBL/GenBank/DDBJ whole genome shotgun (WGS) entry which is preliminary data.</text>
</comment>
<dbReference type="CDD" id="cd06433">
    <property type="entry name" value="GT_2_WfgS_like"/>
    <property type="match status" value="1"/>
</dbReference>
<dbReference type="AlphaFoldDB" id="A0A2T0U708"/>
<dbReference type="GO" id="GO:0009244">
    <property type="term" value="P:lipopolysaccharide core region biosynthetic process"/>
    <property type="evidence" value="ECO:0007669"/>
    <property type="project" value="TreeGrafter"/>
</dbReference>
<evidence type="ECO:0000256" key="2">
    <source>
        <dbReference type="ARBA" id="ARBA00022679"/>
    </source>
</evidence>
<evidence type="ECO:0000259" key="3">
    <source>
        <dbReference type="Pfam" id="PF00535"/>
    </source>
</evidence>
<keyword evidence="1" id="KW-0328">Glycosyltransferase</keyword>
<dbReference type="GO" id="GO:0008713">
    <property type="term" value="F:ADP-heptose-lipopolysaccharide heptosyltransferase activity"/>
    <property type="evidence" value="ECO:0007669"/>
    <property type="project" value="TreeGrafter"/>
</dbReference>
<reference evidence="4 5" key="1">
    <citation type="submission" date="2018-03" db="EMBL/GenBank/DDBJ databases">
        <title>Genomic Encyclopedia of Type Strains, Phase III (KMG-III): the genomes of soil and plant-associated and newly described type strains.</title>
        <authorList>
            <person name="Whitman W."/>
        </authorList>
    </citation>
    <scope>NUCLEOTIDE SEQUENCE [LARGE SCALE GENOMIC DNA]</scope>
    <source>
        <strain evidence="4 5">CGMCC 1.9313</strain>
    </source>
</reference>
<dbReference type="Gene3D" id="3.40.50.2000">
    <property type="entry name" value="Glycogen Phosphorylase B"/>
    <property type="match status" value="2"/>
</dbReference>
<keyword evidence="5" id="KW-1185">Reference proteome</keyword>
<dbReference type="SUPFAM" id="SSF53756">
    <property type="entry name" value="UDP-Glycosyltransferase/glycogen phosphorylase"/>
    <property type="match status" value="1"/>
</dbReference>
<dbReference type="OrthoDB" id="9797795at2"/>
<evidence type="ECO:0000313" key="5">
    <source>
        <dbReference type="Proteomes" id="UP000238034"/>
    </source>
</evidence>
<evidence type="ECO:0000256" key="1">
    <source>
        <dbReference type="ARBA" id="ARBA00022676"/>
    </source>
</evidence>
<accession>A0A2T0U708</accession>
<dbReference type="PANTHER" id="PTHR30160">
    <property type="entry name" value="TETRAACYLDISACCHARIDE 4'-KINASE-RELATED"/>
    <property type="match status" value="1"/>
</dbReference>
<dbReference type="RefSeq" id="WP_106292292.1">
    <property type="nucleotide sequence ID" value="NZ_PVTH01000003.1"/>
</dbReference>
<organism evidence="4 5">
    <name type="scientific">Arcticibacter pallidicorallinus</name>
    <dbReference type="NCBI Taxonomy" id="1259464"/>
    <lineage>
        <taxon>Bacteria</taxon>
        <taxon>Pseudomonadati</taxon>
        <taxon>Bacteroidota</taxon>
        <taxon>Sphingobacteriia</taxon>
        <taxon>Sphingobacteriales</taxon>
        <taxon>Sphingobacteriaceae</taxon>
        <taxon>Arcticibacter</taxon>
    </lineage>
</organism>
<dbReference type="SUPFAM" id="SSF53448">
    <property type="entry name" value="Nucleotide-diphospho-sugar transferases"/>
    <property type="match status" value="1"/>
</dbReference>
<keyword evidence="2 4" id="KW-0808">Transferase</keyword>
<proteinExistence type="predicted"/>
<dbReference type="InterPro" id="IPR029044">
    <property type="entry name" value="Nucleotide-diphossugar_trans"/>
</dbReference>
<protein>
    <submittedName>
        <fullName evidence="4">ADP-heptose:LPS heptosyltransferase</fullName>
    </submittedName>
</protein>
<dbReference type="InterPro" id="IPR002201">
    <property type="entry name" value="Glyco_trans_9"/>
</dbReference>
<dbReference type="Pfam" id="PF00535">
    <property type="entry name" value="Glycos_transf_2"/>
    <property type="match status" value="1"/>
</dbReference>
<dbReference type="PANTHER" id="PTHR30160:SF1">
    <property type="entry name" value="LIPOPOLYSACCHARIDE 1,2-N-ACETYLGLUCOSAMINETRANSFERASE-RELATED"/>
    <property type="match status" value="1"/>
</dbReference>
<dbReference type="Pfam" id="PF01075">
    <property type="entry name" value="Glyco_transf_9"/>
    <property type="match status" value="1"/>
</dbReference>
<dbReference type="InterPro" id="IPR051199">
    <property type="entry name" value="LPS_LOS_Heptosyltrfase"/>
</dbReference>
<gene>
    <name evidence="4" type="ORF">B0I27_103164</name>
</gene>
<dbReference type="InterPro" id="IPR001173">
    <property type="entry name" value="Glyco_trans_2-like"/>
</dbReference>
<dbReference type="GO" id="GO:0005829">
    <property type="term" value="C:cytosol"/>
    <property type="evidence" value="ECO:0007669"/>
    <property type="project" value="TreeGrafter"/>
</dbReference>
<dbReference type="EMBL" id="PVTH01000003">
    <property type="protein sequence ID" value="PRY53694.1"/>
    <property type="molecule type" value="Genomic_DNA"/>
</dbReference>